<dbReference type="OrthoDB" id="442087at2759"/>
<dbReference type="SUPFAM" id="SSF46565">
    <property type="entry name" value="Chaperone J-domain"/>
    <property type="match status" value="1"/>
</dbReference>
<dbReference type="InterPro" id="IPR001623">
    <property type="entry name" value="DnaJ_domain"/>
</dbReference>
<dbReference type="Pfam" id="PF00226">
    <property type="entry name" value="DnaJ"/>
    <property type="match status" value="1"/>
</dbReference>
<sequence length="272" mass="32041">MTEPKEIDCYRILEVSQGASLSDIKKAYRMRVLETHPDKNPGIESSLFVKVQSAWETLSDASKRYCFDCKYERIKKEWDKYEEACGCRKKTTTGAGGHTTAEKPYTEADVREILERLRRAEEALKRAEEKRAREKRQEEEEKRREQERRKEQERRREEERKKEEQRKRKEQSPKSKNTFDFSAMEDALNDLDDHDRWSGGRGWSGTARQPRSPSPEWNDDDSSDCCHERWWPYVYGAASCHYCDRYCPIYLLGCPKCDALACVPCKIRVTGN</sequence>
<dbReference type="PANTHER" id="PTHR44240">
    <property type="entry name" value="DNAJ DOMAIN (PROKARYOTIC HEAT SHOCK PROTEIN)-RELATED"/>
    <property type="match status" value="1"/>
</dbReference>
<keyword evidence="4" id="KW-1185">Reference proteome</keyword>
<dbReference type="EMBL" id="PDNC01000137">
    <property type="protein sequence ID" value="PGG97687.1"/>
    <property type="molecule type" value="Genomic_DNA"/>
</dbReference>
<dbReference type="InterPro" id="IPR036869">
    <property type="entry name" value="J_dom_sf"/>
</dbReference>
<dbReference type="CDD" id="cd06257">
    <property type="entry name" value="DnaJ"/>
    <property type="match status" value="1"/>
</dbReference>
<feature type="compositionally biased region" description="Basic and acidic residues" evidence="1">
    <location>
        <begin position="128"/>
        <end position="173"/>
    </location>
</feature>
<accession>A0A2B7WMF9</accession>
<dbReference type="InterPro" id="IPR018253">
    <property type="entry name" value="DnaJ_domain_CS"/>
</dbReference>
<comment type="caution">
    <text evidence="3">The sequence shown here is derived from an EMBL/GenBank/DDBJ whole genome shotgun (WGS) entry which is preliminary data.</text>
</comment>
<dbReference type="PRINTS" id="PR00625">
    <property type="entry name" value="JDOMAIN"/>
</dbReference>
<protein>
    <recommendedName>
        <fullName evidence="2">J domain-containing protein</fullName>
    </recommendedName>
</protein>
<evidence type="ECO:0000256" key="1">
    <source>
        <dbReference type="SAM" id="MobiDB-lite"/>
    </source>
</evidence>
<dbReference type="PROSITE" id="PS00636">
    <property type="entry name" value="DNAJ_1"/>
    <property type="match status" value="1"/>
</dbReference>
<name>A0A2B7WMF9_9EURO</name>
<evidence type="ECO:0000313" key="3">
    <source>
        <dbReference type="EMBL" id="PGG97687.1"/>
    </source>
</evidence>
<evidence type="ECO:0000259" key="2">
    <source>
        <dbReference type="PROSITE" id="PS50076"/>
    </source>
</evidence>
<dbReference type="Proteomes" id="UP000224080">
    <property type="component" value="Unassembled WGS sequence"/>
</dbReference>
<dbReference type="Gene3D" id="1.10.287.110">
    <property type="entry name" value="DnaJ domain"/>
    <property type="match status" value="1"/>
</dbReference>
<evidence type="ECO:0000313" key="4">
    <source>
        <dbReference type="Proteomes" id="UP000224080"/>
    </source>
</evidence>
<organism evidence="3 4">
    <name type="scientific">Blastomyces parvus</name>
    <dbReference type="NCBI Taxonomy" id="2060905"/>
    <lineage>
        <taxon>Eukaryota</taxon>
        <taxon>Fungi</taxon>
        <taxon>Dikarya</taxon>
        <taxon>Ascomycota</taxon>
        <taxon>Pezizomycotina</taxon>
        <taxon>Eurotiomycetes</taxon>
        <taxon>Eurotiomycetidae</taxon>
        <taxon>Onygenales</taxon>
        <taxon>Ajellomycetaceae</taxon>
        <taxon>Blastomyces</taxon>
    </lineage>
</organism>
<dbReference type="PANTHER" id="PTHR44240:SF10">
    <property type="entry name" value="J DOMAIN-CONTAINING PROTEIN"/>
    <property type="match status" value="1"/>
</dbReference>
<dbReference type="SMART" id="SM00271">
    <property type="entry name" value="DnaJ"/>
    <property type="match status" value="1"/>
</dbReference>
<dbReference type="STRING" id="2060905.A0A2B7WMF9"/>
<proteinExistence type="predicted"/>
<reference evidence="3 4" key="1">
    <citation type="submission" date="2017-10" db="EMBL/GenBank/DDBJ databases">
        <title>Comparative genomics in systemic dimorphic fungi from Ajellomycetaceae.</title>
        <authorList>
            <person name="Munoz J.F."/>
            <person name="Mcewen J.G."/>
            <person name="Clay O.K."/>
            <person name="Cuomo C.A."/>
        </authorList>
    </citation>
    <scope>NUCLEOTIDE SEQUENCE [LARGE SCALE GENOMIC DNA]</scope>
    <source>
        <strain evidence="3 4">UAMH130</strain>
    </source>
</reference>
<gene>
    <name evidence="3" type="ORF">GX51_07197</name>
</gene>
<feature type="region of interest" description="Disordered" evidence="1">
    <location>
        <begin position="128"/>
        <end position="219"/>
    </location>
</feature>
<dbReference type="InterPro" id="IPR052276">
    <property type="entry name" value="Diphthamide-biosynth_chaperone"/>
</dbReference>
<feature type="domain" description="J" evidence="2">
    <location>
        <begin position="8"/>
        <end position="82"/>
    </location>
</feature>
<dbReference type="PROSITE" id="PS50076">
    <property type="entry name" value="DNAJ_2"/>
    <property type="match status" value="1"/>
</dbReference>
<dbReference type="AlphaFoldDB" id="A0A2B7WMF9"/>